<sequence length="84" mass="10051">MQVRKEQIVTTREDFSQIETVRKMIEEVHESGNFFNLSLNTLELIRRFNQLYTRIHEDREESPAVINQLIVCSLNLEKHLVHEN</sequence>
<protein>
    <submittedName>
        <fullName evidence="1">Uncharacterized protein</fullName>
    </submittedName>
</protein>
<name>A0A9X2RAF5_9FLAO</name>
<dbReference type="EMBL" id="JANCNS010000002">
    <property type="protein sequence ID" value="MCP9200514.1"/>
    <property type="molecule type" value="Genomic_DNA"/>
</dbReference>
<accession>A0A9X2RAF5</accession>
<dbReference type="Proteomes" id="UP001155280">
    <property type="component" value="Unassembled WGS sequence"/>
</dbReference>
<dbReference type="AlphaFoldDB" id="A0A9X2RAF5"/>
<keyword evidence="2" id="KW-1185">Reference proteome</keyword>
<gene>
    <name evidence="1" type="ORF">MKO06_11375</name>
</gene>
<proteinExistence type="predicted"/>
<dbReference type="RefSeq" id="WP_241551298.1">
    <property type="nucleotide sequence ID" value="NZ_JANCNS010000002.1"/>
</dbReference>
<evidence type="ECO:0000313" key="2">
    <source>
        <dbReference type="Proteomes" id="UP001155280"/>
    </source>
</evidence>
<evidence type="ECO:0000313" key="1">
    <source>
        <dbReference type="EMBL" id="MCP9200514.1"/>
    </source>
</evidence>
<organism evidence="1 2">
    <name type="scientific">Christiangramia oceanisediminis</name>
    <dbReference type="NCBI Taxonomy" id="2920386"/>
    <lineage>
        <taxon>Bacteria</taxon>
        <taxon>Pseudomonadati</taxon>
        <taxon>Bacteroidota</taxon>
        <taxon>Flavobacteriia</taxon>
        <taxon>Flavobacteriales</taxon>
        <taxon>Flavobacteriaceae</taxon>
        <taxon>Christiangramia</taxon>
    </lineage>
</organism>
<comment type="caution">
    <text evidence="1">The sequence shown here is derived from an EMBL/GenBank/DDBJ whole genome shotgun (WGS) entry which is preliminary data.</text>
</comment>
<reference evidence="1" key="1">
    <citation type="submission" date="2022-07" db="EMBL/GenBank/DDBJ databases">
        <title>Gramela sediminis sp. nov., isolated from deep-sea sediment of the Indian Ocean.</title>
        <authorList>
            <person name="Shi H."/>
        </authorList>
    </citation>
    <scope>NUCLEOTIDE SEQUENCE</scope>
    <source>
        <strain evidence="1">GC03-9</strain>
    </source>
</reference>